<evidence type="ECO:0000313" key="3">
    <source>
        <dbReference type="Proteomes" id="UP000265520"/>
    </source>
</evidence>
<name>A0A392S2Y8_9FABA</name>
<proteinExistence type="predicted"/>
<feature type="non-terminal residue" evidence="2">
    <location>
        <position position="30"/>
    </location>
</feature>
<sequence length="30" mass="3566">MLDWTQVDRERGYATDDEVELEPKAELKEV</sequence>
<protein>
    <submittedName>
        <fullName evidence="2">Uncharacterized protein</fullName>
    </submittedName>
</protein>
<organism evidence="2 3">
    <name type="scientific">Trifolium medium</name>
    <dbReference type="NCBI Taxonomy" id="97028"/>
    <lineage>
        <taxon>Eukaryota</taxon>
        <taxon>Viridiplantae</taxon>
        <taxon>Streptophyta</taxon>
        <taxon>Embryophyta</taxon>
        <taxon>Tracheophyta</taxon>
        <taxon>Spermatophyta</taxon>
        <taxon>Magnoliopsida</taxon>
        <taxon>eudicotyledons</taxon>
        <taxon>Gunneridae</taxon>
        <taxon>Pentapetalae</taxon>
        <taxon>rosids</taxon>
        <taxon>fabids</taxon>
        <taxon>Fabales</taxon>
        <taxon>Fabaceae</taxon>
        <taxon>Papilionoideae</taxon>
        <taxon>50 kb inversion clade</taxon>
        <taxon>NPAAA clade</taxon>
        <taxon>Hologalegina</taxon>
        <taxon>IRL clade</taxon>
        <taxon>Trifolieae</taxon>
        <taxon>Trifolium</taxon>
    </lineage>
</organism>
<evidence type="ECO:0000313" key="2">
    <source>
        <dbReference type="EMBL" id="MCI42236.1"/>
    </source>
</evidence>
<feature type="region of interest" description="Disordered" evidence="1">
    <location>
        <begin position="1"/>
        <end position="30"/>
    </location>
</feature>
<keyword evidence="3" id="KW-1185">Reference proteome</keyword>
<feature type="compositionally biased region" description="Basic and acidic residues" evidence="1">
    <location>
        <begin position="21"/>
        <end position="30"/>
    </location>
</feature>
<accession>A0A392S2Y8</accession>
<dbReference type="Proteomes" id="UP000265520">
    <property type="component" value="Unassembled WGS sequence"/>
</dbReference>
<dbReference type="EMBL" id="LXQA010302045">
    <property type="protein sequence ID" value="MCI42236.1"/>
    <property type="molecule type" value="Genomic_DNA"/>
</dbReference>
<feature type="compositionally biased region" description="Basic and acidic residues" evidence="1">
    <location>
        <begin position="1"/>
        <end position="14"/>
    </location>
</feature>
<reference evidence="2 3" key="1">
    <citation type="journal article" date="2018" name="Front. Plant Sci.">
        <title>Red Clover (Trifolium pratense) and Zigzag Clover (T. medium) - A Picture of Genomic Similarities and Differences.</title>
        <authorList>
            <person name="Dluhosova J."/>
            <person name="Istvanek J."/>
            <person name="Nedelnik J."/>
            <person name="Repkova J."/>
        </authorList>
    </citation>
    <scope>NUCLEOTIDE SEQUENCE [LARGE SCALE GENOMIC DNA]</scope>
    <source>
        <strain evidence="3">cv. 10/8</strain>
        <tissue evidence="2">Leaf</tissue>
    </source>
</reference>
<evidence type="ECO:0000256" key="1">
    <source>
        <dbReference type="SAM" id="MobiDB-lite"/>
    </source>
</evidence>
<dbReference type="AlphaFoldDB" id="A0A392S2Y8"/>
<comment type="caution">
    <text evidence="2">The sequence shown here is derived from an EMBL/GenBank/DDBJ whole genome shotgun (WGS) entry which is preliminary data.</text>
</comment>